<dbReference type="SUPFAM" id="SSF56059">
    <property type="entry name" value="Glutathione synthetase ATP-binding domain-like"/>
    <property type="match status" value="1"/>
</dbReference>
<dbReference type="Pfam" id="PF13607">
    <property type="entry name" value="Succ_CoA_lig"/>
    <property type="match status" value="1"/>
</dbReference>
<dbReference type="Gene3D" id="3.30.470.20">
    <property type="entry name" value="ATP-grasp fold, B domain"/>
    <property type="match status" value="1"/>
</dbReference>
<dbReference type="Gene3D" id="3.30.1490.20">
    <property type="entry name" value="ATP-grasp fold, A domain"/>
    <property type="match status" value="1"/>
</dbReference>
<dbReference type="PANTHER" id="PTHR42793">
    <property type="entry name" value="COA BINDING DOMAIN CONTAINING PROTEIN"/>
    <property type="match status" value="1"/>
</dbReference>
<dbReference type="SMART" id="SM00881">
    <property type="entry name" value="CoA_binding"/>
    <property type="match status" value="1"/>
</dbReference>
<dbReference type="Gene3D" id="3.40.50.720">
    <property type="entry name" value="NAD(P)-binding Rossmann-like Domain"/>
    <property type="match status" value="1"/>
</dbReference>
<organism evidence="3 4">
    <name type="scientific">Marivibrio halodurans</name>
    <dbReference type="NCBI Taxonomy" id="2039722"/>
    <lineage>
        <taxon>Bacteria</taxon>
        <taxon>Pseudomonadati</taxon>
        <taxon>Pseudomonadota</taxon>
        <taxon>Alphaproteobacteria</taxon>
        <taxon>Rhodospirillales</taxon>
        <taxon>Rhodospirillaceae</taxon>
        <taxon>Marivibrio</taxon>
    </lineage>
</organism>
<proteinExistence type="predicted"/>
<reference evidence="3" key="1">
    <citation type="submission" date="2021-04" db="EMBL/GenBank/DDBJ databases">
        <authorList>
            <person name="Zhang D.-C."/>
        </authorList>
    </citation>
    <scope>NUCLEOTIDE SEQUENCE</scope>
    <source>
        <strain evidence="3">CGMCC 1.15697</strain>
    </source>
</reference>
<gene>
    <name evidence="3" type="ORF">KAJ83_10840</name>
</gene>
<dbReference type="InterPro" id="IPR003781">
    <property type="entry name" value="CoA-bd"/>
</dbReference>
<evidence type="ECO:0000313" key="3">
    <source>
        <dbReference type="EMBL" id="MBP5857506.1"/>
    </source>
</evidence>
<feature type="domain" description="CoA-binding" evidence="2">
    <location>
        <begin position="6"/>
        <end position="104"/>
    </location>
</feature>
<dbReference type="InterPro" id="IPR016102">
    <property type="entry name" value="Succinyl-CoA_synth-like"/>
</dbReference>
<evidence type="ECO:0000259" key="2">
    <source>
        <dbReference type="SMART" id="SM00881"/>
    </source>
</evidence>
<dbReference type="AlphaFoldDB" id="A0A8J7V173"/>
<keyword evidence="4" id="KW-1185">Reference proteome</keyword>
<dbReference type="Proteomes" id="UP000672602">
    <property type="component" value="Unassembled WGS sequence"/>
</dbReference>
<dbReference type="Pfam" id="PF13380">
    <property type="entry name" value="CoA_binding_2"/>
    <property type="match status" value="1"/>
</dbReference>
<protein>
    <submittedName>
        <fullName evidence="3">Acetate--CoA ligase family protein</fullName>
    </submittedName>
</protein>
<dbReference type="Pfam" id="PF13549">
    <property type="entry name" value="ATP-grasp_5"/>
    <property type="match status" value="1"/>
</dbReference>
<dbReference type="GO" id="GO:0016874">
    <property type="term" value="F:ligase activity"/>
    <property type="evidence" value="ECO:0007669"/>
    <property type="project" value="UniProtKB-KW"/>
</dbReference>
<dbReference type="EMBL" id="JAGMWN010000004">
    <property type="protein sequence ID" value="MBP5857506.1"/>
    <property type="molecule type" value="Genomic_DNA"/>
</dbReference>
<dbReference type="Gene3D" id="3.40.50.261">
    <property type="entry name" value="Succinyl-CoA synthetase domains"/>
    <property type="match status" value="2"/>
</dbReference>
<keyword evidence="3" id="KW-0436">Ligase</keyword>
<name>A0A8J7V173_9PROT</name>
<dbReference type="GO" id="GO:0006099">
    <property type="term" value="P:tricarboxylic acid cycle"/>
    <property type="evidence" value="ECO:0007669"/>
    <property type="project" value="UniProtKB-KW"/>
</dbReference>
<dbReference type="InterPro" id="IPR032875">
    <property type="entry name" value="Succ_CoA_lig_flav_dom"/>
</dbReference>
<dbReference type="InterPro" id="IPR036291">
    <property type="entry name" value="NAD(P)-bd_dom_sf"/>
</dbReference>
<comment type="caution">
    <text evidence="3">The sequence shown here is derived from an EMBL/GenBank/DDBJ whole genome shotgun (WGS) entry which is preliminary data.</text>
</comment>
<evidence type="ECO:0000256" key="1">
    <source>
        <dbReference type="ARBA" id="ARBA00022532"/>
    </source>
</evidence>
<dbReference type="PANTHER" id="PTHR42793:SF1">
    <property type="entry name" value="PEPTIDYL-LYSINE N-ACETYLTRANSFERASE PATZ"/>
    <property type="match status" value="1"/>
</dbReference>
<keyword evidence="1" id="KW-0816">Tricarboxylic acid cycle</keyword>
<dbReference type="SUPFAM" id="SSF52210">
    <property type="entry name" value="Succinyl-CoA synthetase domains"/>
    <property type="match status" value="2"/>
</dbReference>
<sequence length="708" mass="73402">MTIEKLLNPKSIALVGVSTKNATFQVGARAVFDHLRLHGYQGRLDIVTREPATIDGIDSVTDLSRLTHAPDCVLISVPAADVHSVVEKGLALGSRAFVVLTGGFSESGEDGTREQARIARLVRAHDAVMLGPNTTGYVNFANRIALSSTSRVSAELAPVGDVGLVVQSGALGSGLLEESVRNGIGLSHLISTGNEAVTSLVDCIDHLIDDPAAKVIALYVESFREADRMIAVSRRAREAGKPIVVYKAGRSDVGRRAAAGHTGALVGTRDAYAAAVRQLGWIDVTAIEDLLPIANYAARSGAARTMAVISISGGYGGCVADALAEGGHVTLPAPSARTVARMRDHVPAFLSASNPIDVGGTPFRTAEGYAECLDALADDPAIDGVVIANTPIVPAWAARVSDAAARTRARTGKPVSVIWPSEIFNGEALAALRADKVPVFGRVDSFATAVAGVATASESRIAPSRLLREGREAGWSTAGSRAEEAGRALDESRSKTMLKSLGVRFPTERFVEGRDVEAVLRAAADVGYPVTLKGIAAGVVHKSEFGLVAVGVPDADGLSAHIAAMTESADKHGLDFQGFLLGETVRPGAEVIVGLGLDPEFGPMLTFGAGGILTEIMQDAAVRLLPMDAGELRAMIEACRIGKVLNGARGKAALDVDALVAFLETLAGLAPRLGRDFAGVEINPVGVGAAGEGVWALDATVFAYGEGT</sequence>
<dbReference type="InterPro" id="IPR013815">
    <property type="entry name" value="ATP_grasp_subdomain_1"/>
</dbReference>
<dbReference type="SUPFAM" id="SSF51735">
    <property type="entry name" value="NAD(P)-binding Rossmann-fold domains"/>
    <property type="match status" value="1"/>
</dbReference>
<dbReference type="GO" id="GO:0005524">
    <property type="term" value="F:ATP binding"/>
    <property type="evidence" value="ECO:0007669"/>
    <property type="project" value="InterPro"/>
</dbReference>
<dbReference type="RefSeq" id="WP_210682088.1">
    <property type="nucleotide sequence ID" value="NZ_JAGMWN010000004.1"/>
</dbReference>
<accession>A0A8J7V173</accession>
<evidence type="ECO:0000313" key="4">
    <source>
        <dbReference type="Proteomes" id="UP000672602"/>
    </source>
</evidence>